<evidence type="ECO:0000313" key="1">
    <source>
        <dbReference type="EMBL" id="ENO88458.1"/>
    </source>
</evidence>
<dbReference type="Proteomes" id="UP000013042">
    <property type="component" value="Unassembled WGS sequence"/>
</dbReference>
<dbReference type="AlphaFoldDB" id="N6Z279"/>
<evidence type="ECO:0000313" key="2">
    <source>
        <dbReference type="Proteomes" id="UP000013042"/>
    </source>
</evidence>
<organism evidence="1 2">
    <name type="scientific">Thauera aminoaromatica S2</name>
    <dbReference type="NCBI Taxonomy" id="1234381"/>
    <lineage>
        <taxon>Bacteria</taxon>
        <taxon>Pseudomonadati</taxon>
        <taxon>Pseudomonadota</taxon>
        <taxon>Betaproteobacteria</taxon>
        <taxon>Rhodocyclales</taxon>
        <taxon>Zoogloeaceae</taxon>
        <taxon>Thauera</taxon>
    </lineage>
</organism>
<reference evidence="1 2" key="1">
    <citation type="submission" date="2012-09" db="EMBL/GenBank/DDBJ databases">
        <title>Draft Genome Sequences of 6 Strains from Genus Thauera.</title>
        <authorList>
            <person name="Liu B."/>
            <person name="Shapleigh J.P."/>
            <person name="Frostegard A.H."/>
        </authorList>
    </citation>
    <scope>NUCLEOTIDE SEQUENCE [LARGE SCALE GENOMIC DNA]</scope>
    <source>
        <strain evidence="1 2">S2</strain>
    </source>
</reference>
<sequence length="695" mass="72904">MRVASCALLLLMLATAVPLAGATVFRVLALQIAEITRPGLAAEELSVRFDAHAQSGEIAVGRLRVGAREWRALSLRCGRLHLDDGVLGCSAARLELRGRRLPFEADIEATLGPGPARIVLRLAEGGRIEAAIQADGSLRARLHRIRPAATAALLEPWLAELAARLRELEAVGVLDAELDYRPAGVGDASATLRGRIAGGGFGSGDGLRAAEGVEAGFTLDARGTGAAWSWAAQLDWDAGAAYVHPLLFEAGPRLRAHGRFDGRRIVLERGELALDGVAAASARGVFDTFGGTLDTLAVELTDVDLVRIGPRWLAPLLAPASAQRLRLEGRADLRAELRRDRLETVDVELHGAGFGLASPQGEGIAAGGVAEEARAEVLAFGPVDGRVRWSSRGRGEAALQVGGGRWEKLALGAFALDAVLGPAGLRLPGARIPLLDGALVLRDLALGWSVAGWEGSAGAVLEPVSMPLLTEALGLPRMAGVMSAALPGLHLRPGELVLDGTLAVSVFGGWVQASGLRVHEPFGVASHLTGEIEARHIDLAQLTEAFSFGSITGHIDADVRGLELSSWRPTAFDARIASIAGDERRRISQRAVQNLGALGGGGALAAVQRSVLRLFETFGYRELGLRCRLAKGVCEMDGLDAAPDGAARADGGFTIVRGGGVPALDVIGYNRRVDWNELVARLQRVVAEGVSPTID</sequence>
<name>N6Z279_THASP</name>
<gene>
    <name evidence="1" type="ORF">C665_02178</name>
</gene>
<dbReference type="EMBL" id="AMXD01000005">
    <property type="protein sequence ID" value="ENO88458.1"/>
    <property type="molecule type" value="Genomic_DNA"/>
</dbReference>
<comment type="caution">
    <text evidence="1">The sequence shown here is derived from an EMBL/GenBank/DDBJ whole genome shotgun (WGS) entry which is preliminary data.</text>
</comment>
<accession>N6Z279</accession>
<evidence type="ECO:0008006" key="3">
    <source>
        <dbReference type="Google" id="ProtNLM"/>
    </source>
</evidence>
<proteinExistence type="predicted"/>
<protein>
    <recommendedName>
        <fullName evidence="3">Dicarboxylate transport domain-containing protein</fullName>
    </recommendedName>
</protein>